<reference evidence="2" key="1">
    <citation type="submission" date="2023-06" db="EMBL/GenBank/DDBJ databases">
        <title>Genome-scale phylogeny and comparative genomics of the fungal order Sordariales.</title>
        <authorList>
            <consortium name="Lawrence Berkeley National Laboratory"/>
            <person name="Hensen N."/>
            <person name="Bonometti L."/>
            <person name="Westerberg I."/>
            <person name="Brannstrom I.O."/>
            <person name="Guillou S."/>
            <person name="Cros-Aarteil S."/>
            <person name="Calhoun S."/>
            <person name="Haridas S."/>
            <person name="Kuo A."/>
            <person name="Mondo S."/>
            <person name="Pangilinan J."/>
            <person name="Riley R."/>
            <person name="Labutti K."/>
            <person name="Andreopoulos B."/>
            <person name="Lipzen A."/>
            <person name="Chen C."/>
            <person name="Yanf M."/>
            <person name="Daum C."/>
            <person name="Ng V."/>
            <person name="Clum A."/>
            <person name="Steindorff A."/>
            <person name="Ohm R."/>
            <person name="Martin F."/>
            <person name="Silar P."/>
            <person name="Natvig D."/>
            <person name="Lalanne C."/>
            <person name="Gautier V."/>
            <person name="Ament-Velasquez S.L."/>
            <person name="Kruys A."/>
            <person name="Hutchinson M.I."/>
            <person name="Powell A.J."/>
            <person name="Barry K."/>
            <person name="Miller A.N."/>
            <person name="Grigoriev I.V."/>
            <person name="Debuchy R."/>
            <person name="Gladieux P."/>
            <person name="Thoren M.H."/>
            <person name="Johannesson H."/>
        </authorList>
    </citation>
    <scope>NUCLEOTIDE SEQUENCE</scope>
    <source>
        <strain evidence="2">SMH4607-1</strain>
    </source>
</reference>
<sequence>MAIIYFPLSHSRAVTLFTHVLLFTWCGCLSCLSHGICISCFLVEGGNTRTSTSRHPSQIEGLGLSSLLRGFCACIGCQSRLWTIGNAMCHVDMEFRNKKRMWWADEGKVFLLSVSDSLSLFLLLLLGCVMYLHLVISCFLFLISSLFFLLPGCVVYLHLVMCLLTVPIWG</sequence>
<accession>A0AA40A8F5</accession>
<protein>
    <submittedName>
        <fullName evidence="2">Uncharacterized protein</fullName>
    </submittedName>
</protein>
<dbReference type="EMBL" id="JAUKUA010000005">
    <property type="protein sequence ID" value="KAK0711121.1"/>
    <property type="molecule type" value="Genomic_DNA"/>
</dbReference>
<dbReference type="Proteomes" id="UP001172102">
    <property type="component" value="Unassembled WGS sequence"/>
</dbReference>
<proteinExistence type="predicted"/>
<keyword evidence="1" id="KW-0472">Membrane</keyword>
<comment type="caution">
    <text evidence="2">The sequence shown here is derived from an EMBL/GenBank/DDBJ whole genome shotgun (WGS) entry which is preliminary data.</text>
</comment>
<dbReference type="AlphaFoldDB" id="A0AA40A8F5"/>
<keyword evidence="1" id="KW-1133">Transmembrane helix</keyword>
<gene>
    <name evidence="2" type="ORF">B0H67DRAFT_275253</name>
</gene>
<feature type="transmembrane region" description="Helical" evidence="1">
    <location>
        <begin position="20"/>
        <end position="43"/>
    </location>
</feature>
<evidence type="ECO:0000313" key="2">
    <source>
        <dbReference type="EMBL" id="KAK0711121.1"/>
    </source>
</evidence>
<keyword evidence="3" id="KW-1185">Reference proteome</keyword>
<name>A0AA40A8F5_9PEZI</name>
<organism evidence="2 3">
    <name type="scientific">Lasiosphaeris hirsuta</name>
    <dbReference type="NCBI Taxonomy" id="260670"/>
    <lineage>
        <taxon>Eukaryota</taxon>
        <taxon>Fungi</taxon>
        <taxon>Dikarya</taxon>
        <taxon>Ascomycota</taxon>
        <taxon>Pezizomycotina</taxon>
        <taxon>Sordariomycetes</taxon>
        <taxon>Sordariomycetidae</taxon>
        <taxon>Sordariales</taxon>
        <taxon>Lasiosphaeriaceae</taxon>
        <taxon>Lasiosphaeris</taxon>
    </lineage>
</organism>
<feature type="transmembrane region" description="Helical" evidence="1">
    <location>
        <begin position="109"/>
        <end position="133"/>
    </location>
</feature>
<evidence type="ECO:0000256" key="1">
    <source>
        <dbReference type="SAM" id="Phobius"/>
    </source>
</evidence>
<evidence type="ECO:0000313" key="3">
    <source>
        <dbReference type="Proteomes" id="UP001172102"/>
    </source>
</evidence>
<feature type="transmembrane region" description="Helical" evidence="1">
    <location>
        <begin position="139"/>
        <end position="166"/>
    </location>
</feature>
<keyword evidence="1" id="KW-0812">Transmembrane</keyword>